<dbReference type="EMBL" id="JAHRHJ020000006">
    <property type="protein sequence ID" value="KAH9311180.1"/>
    <property type="molecule type" value="Genomic_DNA"/>
</dbReference>
<dbReference type="InterPro" id="IPR000719">
    <property type="entry name" value="Prot_kinase_dom"/>
</dbReference>
<keyword evidence="3" id="KW-0547">Nucleotide-binding</keyword>
<sequence length="377" mass="43597">MVVFESEEPPEEFDIDDKYEISHVICFPVCAGIDKTTGESVAIKKINGVTSSKTKGRRVFRELQFLREYRNPFIMKLKDVMLPSDRNNFDDIYIVTERMERSLFEFIEDFIQDDMPNRVSNYNLKLIMNQLFRGLQYMHAGGVLHRDIKPDNVLMSGMRVKLCDFGHSRQKADRMTRFIGTLNYSAPEYFFNPGEHHYEYGESADIWALGCLFSNLLHPEQDILLRMDDSEGQECNNLHKIAKIIPVPEYIEVLFSFIPDPGMVLFAVDKLPHTPEKPLREIFDDVEDKSAIDLLEKMLVFNPNKRITIQEALEHDYMKDITVDVLAKELSLDDSEVEQLNNWSPCEYVVDELGSASAEETTQQLYALCLSFKSGDK</sequence>
<comment type="caution">
    <text evidence="7">The sequence shown here is derived from an EMBL/GenBank/DDBJ whole genome shotgun (WGS) entry which is preliminary data.</text>
</comment>
<keyword evidence="8" id="KW-1185">Reference proteome</keyword>
<evidence type="ECO:0000256" key="5">
    <source>
        <dbReference type="ARBA" id="ARBA00022840"/>
    </source>
</evidence>
<dbReference type="Pfam" id="PF00069">
    <property type="entry name" value="Pkinase"/>
    <property type="match status" value="1"/>
</dbReference>
<accession>A0AA38L7Z3</accession>
<name>A0AA38L7Z3_TAXCH</name>
<evidence type="ECO:0000256" key="1">
    <source>
        <dbReference type="ARBA" id="ARBA00022527"/>
    </source>
</evidence>
<dbReference type="SUPFAM" id="SSF56112">
    <property type="entry name" value="Protein kinase-like (PK-like)"/>
    <property type="match status" value="1"/>
</dbReference>
<keyword evidence="1" id="KW-0723">Serine/threonine-protein kinase</keyword>
<dbReference type="PROSITE" id="PS50011">
    <property type="entry name" value="PROTEIN_KINASE_DOM"/>
    <property type="match status" value="1"/>
</dbReference>
<dbReference type="InterPro" id="IPR050117">
    <property type="entry name" value="MAPK"/>
</dbReference>
<evidence type="ECO:0000259" key="6">
    <source>
        <dbReference type="PROSITE" id="PS50011"/>
    </source>
</evidence>
<evidence type="ECO:0000256" key="4">
    <source>
        <dbReference type="ARBA" id="ARBA00022777"/>
    </source>
</evidence>
<gene>
    <name evidence="7" type="ORF">KI387_026215</name>
</gene>
<dbReference type="InterPro" id="IPR008271">
    <property type="entry name" value="Ser/Thr_kinase_AS"/>
</dbReference>
<protein>
    <recommendedName>
        <fullName evidence="6">Protein kinase domain-containing protein</fullName>
    </recommendedName>
</protein>
<evidence type="ECO:0000256" key="2">
    <source>
        <dbReference type="ARBA" id="ARBA00022679"/>
    </source>
</evidence>
<evidence type="ECO:0000256" key="3">
    <source>
        <dbReference type="ARBA" id="ARBA00022741"/>
    </source>
</evidence>
<organism evidence="7 8">
    <name type="scientific">Taxus chinensis</name>
    <name type="common">Chinese yew</name>
    <name type="synonym">Taxus wallichiana var. chinensis</name>
    <dbReference type="NCBI Taxonomy" id="29808"/>
    <lineage>
        <taxon>Eukaryota</taxon>
        <taxon>Viridiplantae</taxon>
        <taxon>Streptophyta</taxon>
        <taxon>Embryophyta</taxon>
        <taxon>Tracheophyta</taxon>
        <taxon>Spermatophyta</taxon>
        <taxon>Pinopsida</taxon>
        <taxon>Pinidae</taxon>
        <taxon>Conifers II</taxon>
        <taxon>Cupressales</taxon>
        <taxon>Taxaceae</taxon>
        <taxon>Taxus</taxon>
    </lineage>
</organism>
<dbReference type="Gene3D" id="1.10.510.10">
    <property type="entry name" value="Transferase(Phosphotransferase) domain 1"/>
    <property type="match status" value="1"/>
</dbReference>
<keyword evidence="5" id="KW-0067">ATP-binding</keyword>
<dbReference type="InterPro" id="IPR011009">
    <property type="entry name" value="Kinase-like_dom_sf"/>
</dbReference>
<keyword evidence="2" id="KW-0808">Transferase</keyword>
<dbReference type="PROSITE" id="PS00108">
    <property type="entry name" value="PROTEIN_KINASE_ST"/>
    <property type="match status" value="1"/>
</dbReference>
<dbReference type="AlphaFoldDB" id="A0AA38L7Z3"/>
<reference evidence="7 8" key="1">
    <citation type="journal article" date="2021" name="Nat. Plants">
        <title>The Taxus genome provides insights into paclitaxel biosynthesis.</title>
        <authorList>
            <person name="Xiong X."/>
            <person name="Gou J."/>
            <person name="Liao Q."/>
            <person name="Li Y."/>
            <person name="Zhou Q."/>
            <person name="Bi G."/>
            <person name="Li C."/>
            <person name="Du R."/>
            <person name="Wang X."/>
            <person name="Sun T."/>
            <person name="Guo L."/>
            <person name="Liang H."/>
            <person name="Lu P."/>
            <person name="Wu Y."/>
            <person name="Zhang Z."/>
            <person name="Ro D.K."/>
            <person name="Shang Y."/>
            <person name="Huang S."/>
            <person name="Yan J."/>
        </authorList>
    </citation>
    <scope>NUCLEOTIDE SEQUENCE [LARGE SCALE GENOMIC DNA]</scope>
    <source>
        <strain evidence="7">Ta-2019</strain>
    </source>
</reference>
<dbReference type="GO" id="GO:0005524">
    <property type="term" value="F:ATP binding"/>
    <property type="evidence" value="ECO:0007669"/>
    <property type="project" value="UniProtKB-KW"/>
</dbReference>
<dbReference type="PANTHER" id="PTHR24055">
    <property type="entry name" value="MITOGEN-ACTIVATED PROTEIN KINASE"/>
    <property type="match status" value="1"/>
</dbReference>
<dbReference type="Gene3D" id="3.30.200.20">
    <property type="entry name" value="Phosphorylase Kinase, domain 1"/>
    <property type="match status" value="1"/>
</dbReference>
<feature type="domain" description="Protein kinase" evidence="6">
    <location>
        <begin position="1"/>
        <end position="318"/>
    </location>
</feature>
<dbReference type="SMART" id="SM00220">
    <property type="entry name" value="S_TKc"/>
    <property type="match status" value="1"/>
</dbReference>
<dbReference type="GO" id="GO:0004674">
    <property type="term" value="F:protein serine/threonine kinase activity"/>
    <property type="evidence" value="ECO:0007669"/>
    <property type="project" value="UniProtKB-KW"/>
</dbReference>
<dbReference type="FunFam" id="1.10.510.10:FF:000624">
    <property type="entry name" value="Mitogen-activated protein kinase"/>
    <property type="match status" value="1"/>
</dbReference>
<keyword evidence="4" id="KW-0418">Kinase</keyword>
<dbReference type="OMA" id="GNSHKSA"/>
<proteinExistence type="predicted"/>
<evidence type="ECO:0000313" key="7">
    <source>
        <dbReference type="EMBL" id="KAH9311180.1"/>
    </source>
</evidence>
<dbReference type="Proteomes" id="UP000824469">
    <property type="component" value="Unassembled WGS sequence"/>
</dbReference>
<evidence type="ECO:0000313" key="8">
    <source>
        <dbReference type="Proteomes" id="UP000824469"/>
    </source>
</evidence>